<proteinExistence type="predicted"/>
<name>A0ACC3AR38_9EURO</name>
<evidence type="ECO:0000313" key="2">
    <source>
        <dbReference type="Proteomes" id="UP001177260"/>
    </source>
</evidence>
<dbReference type="EMBL" id="JAOPJF010000091">
    <property type="protein sequence ID" value="KAK1140089.1"/>
    <property type="molecule type" value="Genomic_DNA"/>
</dbReference>
<evidence type="ECO:0000313" key="1">
    <source>
        <dbReference type="EMBL" id="KAK1140089.1"/>
    </source>
</evidence>
<organism evidence="1 2">
    <name type="scientific">Aspergillus melleus</name>
    <dbReference type="NCBI Taxonomy" id="138277"/>
    <lineage>
        <taxon>Eukaryota</taxon>
        <taxon>Fungi</taxon>
        <taxon>Dikarya</taxon>
        <taxon>Ascomycota</taxon>
        <taxon>Pezizomycotina</taxon>
        <taxon>Eurotiomycetes</taxon>
        <taxon>Eurotiomycetidae</taxon>
        <taxon>Eurotiales</taxon>
        <taxon>Aspergillaceae</taxon>
        <taxon>Aspergillus</taxon>
        <taxon>Aspergillus subgen. Circumdati</taxon>
    </lineage>
</organism>
<keyword evidence="2" id="KW-1185">Reference proteome</keyword>
<reference evidence="1 2" key="1">
    <citation type="journal article" date="2023" name="ACS Omega">
        <title>Identification of the Neoaspergillic Acid Biosynthesis Gene Cluster by Establishing an In Vitro CRISPR-Ribonucleoprotein Genetic System in Aspergillus melleus.</title>
        <authorList>
            <person name="Yuan B."/>
            <person name="Grau M.F."/>
            <person name="Murata R.M."/>
            <person name="Torok T."/>
            <person name="Venkateswaran K."/>
            <person name="Stajich J.E."/>
            <person name="Wang C.C.C."/>
        </authorList>
    </citation>
    <scope>NUCLEOTIDE SEQUENCE [LARGE SCALE GENOMIC DNA]</scope>
    <source>
        <strain evidence="1 2">IMV 1140</strain>
    </source>
</reference>
<protein>
    <submittedName>
        <fullName evidence="1">Uncharacterized protein</fullName>
    </submittedName>
</protein>
<gene>
    <name evidence="1" type="ORF">N8T08_010921</name>
</gene>
<comment type="caution">
    <text evidence="1">The sequence shown here is derived from an EMBL/GenBank/DDBJ whole genome shotgun (WGS) entry which is preliminary data.</text>
</comment>
<sequence>MAGTGGHRPDPTLILQDAAASSTQGSRPSQLDRYSIFRPDDFPDDIGQSLLALFVLCDGHASREVGGHAKYNLPRLLLQSKDLRRGDYDQAIQSAIKHEERLLFEEFVNGKQSHFYAGSTLAISRGEIPDAPGLQDGLLSSEPFITRMTLAEHGAYILALTSDGVTDQLEDSEILNRLSDSWGADPRAQRAARILVSEVGHRPRSGNATCIAVFMKGHRCIRPSEEARQMLDRLGANESPSDPDDRGKFTIESADELTLDQGLHEVDKDEARTSRGDKPV</sequence>
<dbReference type="Proteomes" id="UP001177260">
    <property type="component" value="Unassembled WGS sequence"/>
</dbReference>
<accession>A0ACC3AR38</accession>